<dbReference type="Gene3D" id="2.40.128.600">
    <property type="match status" value="1"/>
</dbReference>
<dbReference type="InterPro" id="IPR001466">
    <property type="entry name" value="Beta-lactam-related"/>
</dbReference>
<name>A0A7L5DZI4_9SPHI</name>
<feature type="domain" description="Peptidase S12 Pab87-related C-terminal" evidence="3">
    <location>
        <begin position="405"/>
        <end position="493"/>
    </location>
</feature>
<dbReference type="PANTHER" id="PTHR46825">
    <property type="entry name" value="D-ALANYL-D-ALANINE-CARBOXYPEPTIDASE/ENDOPEPTIDASE AMPH"/>
    <property type="match status" value="1"/>
</dbReference>
<dbReference type="KEGG" id="mrob:HH214_11215"/>
<dbReference type="Pfam" id="PF11954">
    <property type="entry name" value="DUF3471"/>
    <property type="match status" value="1"/>
</dbReference>
<feature type="domain" description="Beta-lactamase-related" evidence="2">
    <location>
        <begin position="30"/>
        <end position="371"/>
    </location>
</feature>
<dbReference type="AlphaFoldDB" id="A0A7L5DZI4"/>
<evidence type="ECO:0000259" key="2">
    <source>
        <dbReference type="Pfam" id="PF00144"/>
    </source>
</evidence>
<dbReference type="EMBL" id="CP051682">
    <property type="protein sequence ID" value="QJD96395.1"/>
    <property type="molecule type" value="Genomic_DNA"/>
</dbReference>
<dbReference type="Pfam" id="PF00144">
    <property type="entry name" value="Beta-lactamase"/>
    <property type="match status" value="1"/>
</dbReference>
<evidence type="ECO:0000313" key="5">
    <source>
        <dbReference type="Proteomes" id="UP000503278"/>
    </source>
</evidence>
<accession>A0A7L5DZI4</accession>
<sequence length="506" mass="56649">MKKAVLLTVVSFFTMMVAFGQQPSFMTNNLDAYIKQGLKDWNLPGLAIAVVKDGKVVVMKGYGVKDVKTQEPVTENTLFMIASNSKLFTGTALAQLEANKKLSLDDKITKYFPDYSVYDANTTAAVTIRDMLSHHLGTYTFQGDFVFWNGVLSRQQIMAKMKFLKPTAPFRQSFGYCNSCFLTAGQVVQAVTGKPWENYIQDSILTPLGMTNTYPLSTGIDTRKEAAKPYTTVFTGKLTALPYDQVDNLAPAGSIVSCVKDVAKWLTLQLDSGKYQGKQVIPWSALQRTREENTIISSRKSPVYPTHFTGYGLGIFEADYNGRQIFWHTGGADGFVTNTCFVPEEKLAITILTNNDNQEFFEALRYQILDAYLGVPFVDRSQQALKSFSKQMAETVQKTTALQQRVKGQAPEMPLSAYVGTYQNPIYGPIAITANKKDLQIKFQGHRTLEASVKYMDNGEWLLTYNDQAYGLFPIKFKVENGKVVSTIIKVNDFLDYAPYLFVKES</sequence>
<keyword evidence="4" id="KW-0378">Hydrolase</keyword>
<evidence type="ECO:0000259" key="3">
    <source>
        <dbReference type="Pfam" id="PF11954"/>
    </source>
</evidence>
<dbReference type="InterPro" id="IPR021860">
    <property type="entry name" value="Peptidase_S12_Pab87-rel_C"/>
</dbReference>
<feature type="chain" id="PRO_5029690241" evidence="1">
    <location>
        <begin position="21"/>
        <end position="506"/>
    </location>
</feature>
<dbReference type="PANTHER" id="PTHR46825:SF15">
    <property type="entry name" value="BETA-LACTAMASE-RELATED DOMAIN-CONTAINING PROTEIN"/>
    <property type="match status" value="1"/>
</dbReference>
<protein>
    <submittedName>
        <fullName evidence="4">Serine hydrolase</fullName>
    </submittedName>
</protein>
<gene>
    <name evidence="4" type="ORF">HH214_11215</name>
</gene>
<dbReference type="Proteomes" id="UP000503278">
    <property type="component" value="Chromosome"/>
</dbReference>
<evidence type="ECO:0000256" key="1">
    <source>
        <dbReference type="SAM" id="SignalP"/>
    </source>
</evidence>
<feature type="signal peptide" evidence="1">
    <location>
        <begin position="1"/>
        <end position="20"/>
    </location>
</feature>
<dbReference type="GO" id="GO:0016787">
    <property type="term" value="F:hydrolase activity"/>
    <property type="evidence" value="ECO:0007669"/>
    <property type="project" value="UniProtKB-KW"/>
</dbReference>
<evidence type="ECO:0000313" key="4">
    <source>
        <dbReference type="EMBL" id="QJD96395.1"/>
    </source>
</evidence>
<reference evidence="4 5" key="1">
    <citation type="submission" date="2020-04" db="EMBL/GenBank/DDBJ databases">
        <title>Genome sequencing of novel species.</title>
        <authorList>
            <person name="Heo J."/>
            <person name="Kim S.-J."/>
            <person name="Kim J.-S."/>
            <person name="Hong S.-B."/>
            <person name="Kwon S.-W."/>
        </authorList>
    </citation>
    <scope>NUCLEOTIDE SEQUENCE [LARGE SCALE GENOMIC DNA]</scope>
    <source>
        <strain evidence="4 5">F39-2</strain>
    </source>
</reference>
<dbReference type="Gene3D" id="3.40.710.10">
    <property type="entry name" value="DD-peptidase/beta-lactamase superfamily"/>
    <property type="match status" value="1"/>
</dbReference>
<keyword evidence="5" id="KW-1185">Reference proteome</keyword>
<keyword evidence="1" id="KW-0732">Signal</keyword>
<organism evidence="4 5">
    <name type="scientific">Mucilaginibacter robiniae</name>
    <dbReference type="NCBI Taxonomy" id="2728022"/>
    <lineage>
        <taxon>Bacteria</taxon>
        <taxon>Pseudomonadati</taxon>
        <taxon>Bacteroidota</taxon>
        <taxon>Sphingobacteriia</taxon>
        <taxon>Sphingobacteriales</taxon>
        <taxon>Sphingobacteriaceae</taxon>
        <taxon>Mucilaginibacter</taxon>
    </lineage>
</organism>
<proteinExistence type="predicted"/>
<dbReference type="SUPFAM" id="SSF56601">
    <property type="entry name" value="beta-lactamase/transpeptidase-like"/>
    <property type="match status" value="1"/>
</dbReference>
<dbReference type="InterPro" id="IPR012338">
    <property type="entry name" value="Beta-lactam/transpept-like"/>
</dbReference>
<dbReference type="InterPro" id="IPR050491">
    <property type="entry name" value="AmpC-like"/>
</dbReference>
<dbReference type="RefSeq" id="WP_169607694.1">
    <property type="nucleotide sequence ID" value="NZ_CP051682.1"/>
</dbReference>